<dbReference type="InterPro" id="IPR011766">
    <property type="entry name" value="TPP_enzyme_TPP-bd"/>
</dbReference>
<comment type="cofactor">
    <cofactor evidence="14">
        <name>Mg(2+)</name>
        <dbReference type="ChEBI" id="CHEBI:18420"/>
    </cofactor>
    <text evidence="14">Binds 1 Mg(2+) ion per subunit.</text>
</comment>
<dbReference type="PANTHER" id="PTHR18968">
    <property type="entry name" value="THIAMINE PYROPHOSPHATE ENZYMES"/>
    <property type="match status" value="1"/>
</dbReference>
<dbReference type="InterPro" id="IPR012846">
    <property type="entry name" value="Acetolactate_synth_lsu"/>
</dbReference>
<dbReference type="NCBIfam" id="TIGR00118">
    <property type="entry name" value="acolac_lg"/>
    <property type="match status" value="1"/>
</dbReference>
<dbReference type="Proteomes" id="UP000294796">
    <property type="component" value="Unassembled WGS sequence"/>
</dbReference>
<evidence type="ECO:0000313" key="19">
    <source>
        <dbReference type="EMBL" id="TDK22957.1"/>
    </source>
</evidence>
<dbReference type="CDD" id="cd02015">
    <property type="entry name" value="TPP_AHAS"/>
    <property type="match status" value="1"/>
</dbReference>
<dbReference type="FunFam" id="3.40.50.970:FF:000016">
    <property type="entry name" value="Acetolactate synthase"/>
    <property type="match status" value="1"/>
</dbReference>
<keyword evidence="12 14" id="KW-0100">Branched-chain amino acid biosynthesis</keyword>
<dbReference type="SUPFAM" id="SSF52467">
    <property type="entry name" value="DHS-like NAD/FAD-binding domain"/>
    <property type="match status" value="1"/>
</dbReference>
<comment type="caution">
    <text evidence="19">The sequence shown here is derived from an EMBL/GenBank/DDBJ whole genome shotgun (WGS) entry which is preliminary data.</text>
</comment>
<evidence type="ECO:0000256" key="3">
    <source>
        <dbReference type="ARBA" id="ARBA00007812"/>
    </source>
</evidence>
<evidence type="ECO:0000256" key="7">
    <source>
        <dbReference type="ARBA" id="ARBA00022679"/>
    </source>
</evidence>
<keyword evidence="9" id="KW-0274">FAD</keyword>
<dbReference type="FunFam" id="3.40.50.970:FF:000007">
    <property type="entry name" value="Acetolactate synthase"/>
    <property type="match status" value="1"/>
</dbReference>
<dbReference type="InterPro" id="IPR029061">
    <property type="entry name" value="THDP-binding"/>
</dbReference>
<evidence type="ECO:0000259" key="17">
    <source>
        <dbReference type="Pfam" id="PF02775"/>
    </source>
</evidence>
<dbReference type="InterPro" id="IPR012001">
    <property type="entry name" value="Thiamin_PyroP_enz_TPP-bd_dom"/>
</dbReference>
<dbReference type="InterPro" id="IPR045229">
    <property type="entry name" value="TPP_enz"/>
</dbReference>
<evidence type="ECO:0000256" key="9">
    <source>
        <dbReference type="ARBA" id="ARBA00022827"/>
    </source>
</evidence>
<dbReference type="CDD" id="cd07035">
    <property type="entry name" value="TPP_PYR_POX_like"/>
    <property type="match status" value="1"/>
</dbReference>
<evidence type="ECO:0000313" key="20">
    <source>
        <dbReference type="Proteomes" id="UP000294796"/>
    </source>
</evidence>
<dbReference type="InterPro" id="IPR039368">
    <property type="entry name" value="AHAS_TPP"/>
</dbReference>
<evidence type="ECO:0000256" key="6">
    <source>
        <dbReference type="ARBA" id="ARBA00022630"/>
    </source>
</evidence>
<dbReference type="Pfam" id="PF02776">
    <property type="entry name" value="TPP_enzyme_N"/>
    <property type="match status" value="1"/>
</dbReference>
<dbReference type="InterPro" id="IPR012000">
    <property type="entry name" value="Thiamin_PyroP_enz_cen_dom"/>
</dbReference>
<keyword evidence="11 14" id="KW-0786">Thiamine pyrophosphate</keyword>
<comment type="pathway">
    <text evidence="2 14">Amino-acid biosynthesis; L-valine biosynthesis; L-valine from pyruvate: step 1/4.</text>
</comment>
<dbReference type="GO" id="GO:0030976">
    <property type="term" value="F:thiamine pyrophosphate binding"/>
    <property type="evidence" value="ECO:0007669"/>
    <property type="project" value="UniProtKB-UniRule"/>
</dbReference>
<keyword evidence="8 14" id="KW-0479">Metal-binding</keyword>
<feature type="region of interest" description="Disordered" evidence="15">
    <location>
        <begin position="550"/>
        <end position="589"/>
    </location>
</feature>
<comment type="catalytic activity">
    <reaction evidence="13 14">
        <text>2 pyruvate + H(+) = (2S)-2-acetolactate + CO2</text>
        <dbReference type="Rhea" id="RHEA:25249"/>
        <dbReference type="ChEBI" id="CHEBI:15361"/>
        <dbReference type="ChEBI" id="CHEBI:15378"/>
        <dbReference type="ChEBI" id="CHEBI:16526"/>
        <dbReference type="ChEBI" id="CHEBI:58476"/>
        <dbReference type="EC" id="2.2.1.6"/>
    </reaction>
</comment>
<keyword evidence="7 14" id="KW-0808">Transferase</keyword>
<evidence type="ECO:0000256" key="10">
    <source>
        <dbReference type="ARBA" id="ARBA00022842"/>
    </source>
</evidence>
<feature type="domain" description="Thiamine pyrophosphate enzyme central" evidence="16">
    <location>
        <begin position="189"/>
        <end position="322"/>
    </location>
</feature>
<proteinExistence type="inferred from homology"/>
<dbReference type="GO" id="GO:0050660">
    <property type="term" value="F:flavin adenine dinucleotide binding"/>
    <property type="evidence" value="ECO:0007669"/>
    <property type="project" value="InterPro"/>
</dbReference>
<organism evidence="19 20">
    <name type="scientific">Luteimonas aestuarii</name>
    <dbReference type="NCBI Taxonomy" id="453837"/>
    <lineage>
        <taxon>Bacteria</taxon>
        <taxon>Pseudomonadati</taxon>
        <taxon>Pseudomonadota</taxon>
        <taxon>Gammaproteobacteria</taxon>
        <taxon>Lysobacterales</taxon>
        <taxon>Lysobacteraceae</taxon>
        <taxon>Luteimonas</taxon>
    </lineage>
</organism>
<dbReference type="PANTHER" id="PTHR18968:SF142">
    <property type="entry name" value="ACETOLACTATE SYNTHASE"/>
    <property type="match status" value="1"/>
</dbReference>
<dbReference type="GO" id="GO:0009097">
    <property type="term" value="P:isoleucine biosynthetic process"/>
    <property type="evidence" value="ECO:0007669"/>
    <property type="project" value="UniProtKB-UniPathway"/>
</dbReference>
<dbReference type="InterPro" id="IPR029035">
    <property type="entry name" value="DHS-like_NAD/FAD-binding_dom"/>
</dbReference>
<sequence>MNGARWLVQALEAEGVDTIFGYPGGAIMPFYDALHGASLKHVLVRHEQGAAFAANGYARASGRVGVCVATSGPGASNLVTGIADAMLDSVPMVVITGQVATPLMGTDAFQELDVFGMTMPIVKHSFLPRNVDDLRWMLAEAFRIAREGRPGPVLVDLPKDVQLGDATHLPVHVSLPIDAVPCAPDHSLHEAAAVISQAQKPVVYAGGGVVLGDAVDAFREFIDLAQFPTVLTLKALGALPPMHPCNLGMLGMHGSRAANMAVQECDLLIVVGARFDDRATGKLAEFAPNARVVHIDADACEIGKLRAVEAAVPGNLSTSLGRLAAPLAAQNAGRNGAARSAWRDICAQRTRKHAARYDAPGDKVYAPALLKRMSELAPDAIVSCDVGQHQMWVAQHWRFHQPRQHLTSGALGAMGFGLPAAIGAQLEDLDARVVCVSGDGSFMMNIQELATLRRYRLPVKIVLLDNSALGMVRQWQELFFEKRYSEIDLSDNPDFAEVARAFGIQALHVDQAVDVEDALAALLATDGPALLHVAIDTAANVWPLVPPNHNNAQMLDPDDAGSLDVGEPVGATPPSPTSDSEETTNALPA</sequence>
<dbReference type="GO" id="GO:0000287">
    <property type="term" value="F:magnesium ion binding"/>
    <property type="evidence" value="ECO:0007669"/>
    <property type="project" value="UniProtKB-UniRule"/>
</dbReference>
<evidence type="ECO:0000259" key="16">
    <source>
        <dbReference type="Pfam" id="PF00205"/>
    </source>
</evidence>
<evidence type="ECO:0000256" key="5">
    <source>
        <dbReference type="ARBA" id="ARBA00022605"/>
    </source>
</evidence>
<evidence type="ECO:0000256" key="12">
    <source>
        <dbReference type="ARBA" id="ARBA00023304"/>
    </source>
</evidence>
<feature type="domain" description="Thiamine pyrophosphate enzyme N-terminal TPP-binding" evidence="18">
    <location>
        <begin position="1"/>
        <end position="116"/>
    </location>
</feature>
<dbReference type="Pfam" id="PF02775">
    <property type="entry name" value="TPP_enzyme_C"/>
    <property type="match status" value="1"/>
</dbReference>
<dbReference type="GO" id="GO:0005948">
    <property type="term" value="C:acetolactate synthase complex"/>
    <property type="evidence" value="ECO:0007669"/>
    <property type="project" value="TreeGrafter"/>
</dbReference>
<name>A0A4R5TKW4_9GAMM</name>
<comment type="similarity">
    <text evidence="3 14">Belongs to the TPP enzyme family.</text>
</comment>
<dbReference type="GO" id="GO:0003984">
    <property type="term" value="F:acetolactate synthase activity"/>
    <property type="evidence" value="ECO:0007669"/>
    <property type="project" value="UniProtKB-EC"/>
</dbReference>
<evidence type="ECO:0000259" key="18">
    <source>
        <dbReference type="Pfam" id="PF02776"/>
    </source>
</evidence>
<dbReference type="EMBL" id="SMTF01000011">
    <property type="protein sequence ID" value="TDK22957.1"/>
    <property type="molecule type" value="Genomic_DNA"/>
</dbReference>
<feature type="domain" description="Thiamine pyrophosphate enzyme TPP-binding" evidence="17">
    <location>
        <begin position="385"/>
        <end position="533"/>
    </location>
</feature>
<dbReference type="SUPFAM" id="SSF52518">
    <property type="entry name" value="Thiamin diphosphate-binding fold (THDP-binding)"/>
    <property type="match status" value="2"/>
</dbReference>
<dbReference type="AlphaFoldDB" id="A0A4R5TKW4"/>
<dbReference type="FunFam" id="3.40.50.1220:FF:000008">
    <property type="entry name" value="Acetolactate synthase"/>
    <property type="match status" value="1"/>
</dbReference>
<evidence type="ECO:0000256" key="2">
    <source>
        <dbReference type="ARBA" id="ARBA00005025"/>
    </source>
</evidence>
<dbReference type="EC" id="2.2.1.6" evidence="4 14"/>
<evidence type="ECO:0000256" key="1">
    <source>
        <dbReference type="ARBA" id="ARBA00004974"/>
    </source>
</evidence>
<evidence type="ECO:0000256" key="8">
    <source>
        <dbReference type="ARBA" id="ARBA00022723"/>
    </source>
</evidence>
<keyword evidence="5 14" id="KW-0028">Amino-acid biosynthesis</keyword>
<dbReference type="UniPathway" id="UPA00049">
    <property type="reaction ID" value="UER00059"/>
</dbReference>
<dbReference type="NCBIfam" id="NF006524">
    <property type="entry name" value="PRK08978.1"/>
    <property type="match status" value="1"/>
</dbReference>
<dbReference type="Gene3D" id="3.40.50.1220">
    <property type="entry name" value="TPP-binding domain"/>
    <property type="match status" value="1"/>
</dbReference>
<keyword evidence="6" id="KW-0285">Flavoprotein</keyword>
<accession>A0A4R5TKW4</accession>
<dbReference type="Pfam" id="PF00205">
    <property type="entry name" value="TPP_enzyme_M"/>
    <property type="match status" value="1"/>
</dbReference>
<comment type="cofactor">
    <cofactor evidence="14">
        <name>thiamine diphosphate</name>
        <dbReference type="ChEBI" id="CHEBI:58937"/>
    </cofactor>
    <text evidence="14">Binds 1 thiamine pyrophosphate per subunit.</text>
</comment>
<keyword evidence="20" id="KW-1185">Reference proteome</keyword>
<reference evidence="19 20" key="1">
    <citation type="submission" date="2019-03" db="EMBL/GenBank/DDBJ databases">
        <title>Luteimonas zhaokaii sp.nov., isolated from the rectal contents of Plateau pika in Yushu, Qinghai Province, China.</title>
        <authorList>
            <person name="Zhang G."/>
        </authorList>
    </citation>
    <scope>NUCLEOTIDE SEQUENCE [LARGE SCALE GENOMIC DNA]</scope>
    <source>
        <strain evidence="19 20">B9</strain>
    </source>
</reference>
<evidence type="ECO:0000256" key="14">
    <source>
        <dbReference type="RuleBase" id="RU003591"/>
    </source>
</evidence>
<evidence type="ECO:0000256" key="15">
    <source>
        <dbReference type="SAM" id="MobiDB-lite"/>
    </source>
</evidence>
<keyword evidence="10 14" id="KW-0460">Magnesium</keyword>
<evidence type="ECO:0000256" key="11">
    <source>
        <dbReference type="ARBA" id="ARBA00023052"/>
    </source>
</evidence>
<dbReference type="RefSeq" id="WP_133322535.1">
    <property type="nucleotide sequence ID" value="NZ_SMTF01000011.1"/>
</dbReference>
<dbReference type="GO" id="GO:0009099">
    <property type="term" value="P:L-valine biosynthetic process"/>
    <property type="evidence" value="ECO:0007669"/>
    <property type="project" value="UniProtKB-UniPathway"/>
</dbReference>
<dbReference type="Gene3D" id="3.40.50.970">
    <property type="match status" value="2"/>
</dbReference>
<comment type="pathway">
    <text evidence="1 14">Amino-acid biosynthesis; L-isoleucine biosynthesis; L-isoleucine from 2-oxobutanoate: step 1/4.</text>
</comment>
<protein>
    <recommendedName>
        <fullName evidence="4 14">Acetolactate synthase</fullName>
        <ecNumber evidence="4 14">2.2.1.6</ecNumber>
    </recommendedName>
</protein>
<evidence type="ECO:0000256" key="4">
    <source>
        <dbReference type="ARBA" id="ARBA00013145"/>
    </source>
</evidence>
<dbReference type="UniPathway" id="UPA00047">
    <property type="reaction ID" value="UER00055"/>
</dbReference>
<evidence type="ECO:0000256" key="13">
    <source>
        <dbReference type="ARBA" id="ARBA00048670"/>
    </source>
</evidence>
<gene>
    <name evidence="19" type="ORF">E2F46_12460</name>
</gene>
<dbReference type="OrthoDB" id="9785953at2"/>